<sequence length="76" mass="8401">MREGALMYGCHRHCFVHAQYIMRRQSSHASAGCGCGSVMKRTIVNVLPLASTQCCDSFDSSNHPQAQLIQACRNQT</sequence>
<dbReference type="Proteomes" id="UP000824120">
    <property type="component" value="Chromosome 11"/>
</dbReference>
<keyword evidence="2" id="KW-1185">Reference proteome</keyword>
<protein>
    <submittedName>
        <fullName evidence="1">Uncharacterized protein</fullName>
    </submittedName>
</protein>
<accession>A0A9J5WLJ9</accession>
<evidence type="ECO:0000313" key="1">
    <source>
        <dbReference type="EMBL" id="KAG5575912.1"/>
    </source>
</evidence>
<dbReference type="AlphaFoldDB" id="A0A9J5WLJ9"/>
<reference evidence="1 2" key="1">
    <citation type="submission" date="2020-09" db="EMBL/GenBank/DDBJ databases">
        <title>De no assembly of potato wild relative species, Solanum commersonii.</title>
        <authorList>
            <person name="Cho K."/>
        </authorList>
    </citation>
    <scope>NUCLEOTIDE SEQUENCE [LARGE SCALE GENOMIC DNA]</scope>
    <source>
        <strain evidence="1">LZ3.2</strain>
        <tissue evidence="1">Leaf</tissue>
    </source>
</reference>
<dbReference type="EMBL" id="JACXVP010000011">
    <property type="protein sequence ID" value="KAG5575912.1"/>
    <property type="molecule type" value="Genomic_DNA"/>
</dbReference>
<organism evidence="1 2">
    <name type="scientific">Solanum commersonii</name>
    <name type="common">Commerson's wild potato</name>
    <name type="synonym">Commerson's nightshade</name>
    <dbReference type="NCBI Taxonomy" id="4109"/>
    <lineage>
        <taxon>Eukaryota</taxon>
        <taxon>Viridiplantae</taxon>
        <taxon>Streptophyta</taxon>
        <taxon>Embryophyta</taxon>
        <taxon>Tracheophyta</taxon>
        <taxon>Spermatophyta</taxon>
        <taxon>Magnoliopsida</taxon>
        <taxon>eudicotyledons</taxon>
        <taxon>Gunneridae</taxon>
        <taxon>Pentapetalae</taxon>
        <taxon>asterids</taxon>
        <taxon>lamiids</taxon>
        <taxon>Solanales</taxon>
        <taxon>Solanaceae</taxon>
        <taxon>Solanoideae</taxon>
        <taxon>Solaneae</taxon>
        <taxon>Solanum</taxon>
    </lineage>
</organism>
<evidence type="ECO:0000313" key="2">
    <source>
        <dbReference type="Proteomes" id="UP000824120"/>
    </source>
</evidence>
<name>A0A9J5WLJ9_SOLCO</name>
<comment type="caution">
    <text evidence="1">The sequence shown here is derived from an EMBL/GenBank/DDBJ whole genome shotgun (WGS) entry which is preliminary data.</text>
</comment>
<dbReference type="PROSITE" id="PS51257">
    <property type="entry name" value="PROKAR_LIPOPROTEIN"/>
    <property type="match status" value="1"/>
</dbReference>
<gene>
    <name evidence="1" type="ORF">H5410_056046</name>
</gene>
<proteinExistence type="predicted"/>